<organism evidence="1 2">
    <name type="scientific">Cetraspora pellucida</name>
    <dbReference type="NCBI Taxonomy" id="1433469"/>
    <lineage>
        <taxon>Eukaryota</taxon>
        <taxon>Fungi</taxon>
        <taxon>Fungi incertae sedis</taxon>
        <taxon>Mucoromycota</taxon>
        <taxon>Glomeromycotina</taxon>
        <taxon>Glomeromycetes</taxon>
        <taxon>Diversisporales</taxon>
        <taxon>Gigasporaceae</taxon>
        <taxon>Cetraspora</taxon>
    </lineage>
</organism>
<sequence>MKGVYNTNPPPLHNDDVVALVPFFDKICSFGHNEKMNILLLLQKVAFLLAITMACHPSDLSRIDITSQVQTEHGMMFNIKNPKEHKISITHGSNKSQIKRVYIENYEELPEISPLNAVNTLLKLDMIARWIKEILKEASLDLKAKDARSLAAFYTQNSGADFATILAIGN</sequence>
<comment type="caution">
    <text evidence="1">The sequence shown here is derived from an EMBL/GenBank/DDBJ whole genome shotgun (WGS) entry which is preliminary data.</text>
</comment>
<evidence type="ECO:0000313" key="1">
    <source>
        <dbReference type="EMBL" id="CAG8743119.1"/>
    </source>
</evidence>
<evidence type="ECO:0000313" key="2">
    <source>
        <dbReference type="Proteomes" id="UP000789759"/>
    </source>
</evidence>
<proteinExistence type="predicted"/>
<dbReference type="OrthoDB" id="2441478at2759"/>
<dbReference type="Proteomes" id="UP000789759">
    <property type="component" value="Unassembled WGS sequence"/>
</dbReference>
<protein>
    <submittedName>
        <fullName evidence="1">16640_t:CDS:1</fullName>
    </submittedName>
</protein>
<reference evidence="1" key="1">
    <citation type="submission" date="2021-06" db="EMBL/GenBank/DDBJ databases">
        <authorList>
            <person name="Kallberg Y."/>
            <person name="Tangrot J."/>
            <person name="Rosling A."/>
        </authorList>
    </citation>
    <scope>NUCLEOTIDE SEQUENCE</scope>
    <source>
        <strain evidence="1">FL966</strain>
    </source>
</reference>
<dbReference type="EMBL" id="CAJVQA010016444">
    <property type="protein sequence ID" value="CAG8743119.1"/>
    <property type="molecule type" value="Genomic_DNA"/>
</dbReference>
<gene>
    <name evidence="1" type="ORF">CPELLU_LOCUS14199</name>
</gene>
<dbReference type="AlphaFoldDB" id="A0A9N9IPD9"/>
<name>A0A9N9IPD9_9GLOM</name>
<accession>A0A9N9IPD9</accession>
<keyword evidence="2" id="KW-1185">Reference proteome</keyword>